<dbReference type="Proteomes" id="UP001629113">
    <property type="component" value="Unassembled WGS sequence"/>
</dbReference>
<reference evidence="5 6" key="1">
    <citation type="submission" date="2024-06" db="EMBL/GenBank/DDBJ databases">
        <title>Complete genome of Phlyctema vagabunda strain 19-DSS-EL-015.</title>
        <authorList>
            <person name="Fiorenzani C."/>
        </authorList>
    </citation>
    <scope>NUCLEOTIDE SEQUENCE [LARGE SCALE GENOMIC DNA]</scope>
    <source>
        <strain evidence="5 6">19-DSS-EL-015</strain>
    </source>
</reference>
<dbReference type="PANTHER" id="PTHR43618:SF4">
    <property type="entry name" value="SHORT CHAIN DEHYDROGENASE_REDUCTASE FAMILY (AFU_ORTHOLOGUE AFUA_7G04540)"/>
    <property type="match status" value="1"/>
</dbReference>
<dbReference type="InterPro" id="IPR002347">
    <property type="entry name" value="SDR_fam"/>
</dbReference>
<evidence type="ECO:0000313" key="5">
    <source>
        <dbReference type="EMBL" id="KAL3427898.1"/>
    </source>
</evidence>
<dbReference type="PRINTS" id="PR00080">
    <property type="entry name" value="SDRFAMILY"/>
</dbReference>
<dbReference type="PROSITE" id="PS00061">
    <property type="entry name" value="ADH_SHORT"/>
    <property type="match status" value="1"/>
</dbReference>
<sequence length="291" mass="31152">MRDPLHISSLFGVQGRTALITGGSSGIGLMIARGLVANGCRVYITALATDPIQEVVDELREYARSQETGSEVFGFPSDLSSLASIRSLVDHLATRETSLDMLISNAGVHLVPSIPSGPRSSALYSIQEYQEALLSLSSESWDTTWRVNVSAHYHLSILLLPLLAVAAEKGDGRGCVIVNSSVSSRHNSTDSEQTAYASSKAATDHLVRLMAVKLARYKIRVNSINPSTFESAMNPDPEKNGRDQKVPLKRKGIADDVTGLVIFLASRAGSYVDGENILLDGGKLLVANGQS</sequence>
<gene>
    <name evidence="5" type="ORF">PVAG01_01407</name>
</gene>
<keyword evidence="6" id="KW-1185">Reference proteome</keyword>
<dbReference type="PRINTS" id="PR00081">
    <property type="entry name" value="GDHRDH"/>
</dbReference>
<evidence type="ECO:0000256" key="4">
    <source>
        <dbReference type="RuleBase" id="RU000363"/>
    </source>
</evidence>
<dbReference type="PANTHER" id="PTHR43618">
    <property type="entry name" value="7-ALPHA-HYDROXYSTEROID DEHYDROGENASE"/>
    <property type="match status" value="1"/>
</dbReference>
<evidence type="ECO:0000256" key="2">
    <source>
        <dbReference type="ARBA" id="ARBA00022857"/>
    </source>
</evidence>
<dbReference type="InterPro" id="IPR052178">
    <property type="entry name" value="Sec_Metab_Biosynth_SDR"/>
</dbReference>
<evidence type="ECO:0000313" key="6">
    <source>
        <dbReference type="Proteomes" id="UP001629113"/>
    </source>
</evidence>
<keyword evidence="2" id="KW-0521">NADP</keyword>
<comment type="caution">
    <text evidence="5">The sequence shown here is derived from an EMBL/GenBank/DDBJ whole genome shotgun (WGS) entry which is preliminary data.</text>
</comment>
<evidence type="ECO:0000256" key="3">
    <source>
        <dbReference type="ARBA" id="ARBA00023002"/>
    </source>
</evidence>
<accession>A0ABR4PXH8</accession>
<comment type="similarity">
    <text evidence="1 4">Belongs to the short-chain dehydrogenases/reductases (SDR) family.</text>
</comment>
<dbReference type="Pfam" id="PF00106">
    <property type="entry name" value="adh_short"/>
    <property type="match status" value="1"/>
</dbReference>
<organism evidence="5 6">
    <name type="scientific">Phlyctema vagabunda</name>
    <dbReference type="NCBI Taxonomy" id="108571"/>
    <lineage>
        <taxon>Eukaryota</taxon>
        <taxon>Fungi</taxon>
        <taxon>Dikarya</taxon>
        <taxon>Ascomycota</taxon>
        <taxon>Pezizomycotina</taxon>
        <taxon>Leotiomycetes</taxon>
        <taxon>Helotiales</taxon>
        <taxon>Dermateaceae</taxon>
        <taxon>Phlyctema</taxon>
    </lineage>
</organism>
<dbReference type="EMBL" id="JBFCZG010000001">
    <property type="protein sequence ID" value="KAL3427898.1"/>
    <property type="molecule type" value="Genomic_DNA"/>
</dbReference>
<dbReference type="Gene3D" id="3.40.50.720">
    <property type="entry name" value="NAD(P)-binding Rossmann-like Domain"/>
    <property type="match status" value="1"/>
</dbReference>
<proteinExistence type="inferred from homology"/>
<keyword evidence="3" id="KW-0560">Oxidoreductase</keyword>
<dbReference type="InterPro" id="IPR020904">
    <property type="entry name" value="Sc_DH/Rdtase_CS"/>
</dbReference>
<dbReference type="InterPro" id="IPR036291">
    <property type="entry name" value="NAD(P)-bd_dom_sf"/>
</dbReference>
<dbReference type="SUPFAM" id="SSF51735">
    <property type="entry name" value="NAD(P)-binding Rossmann-fold domains"/>
    <property type="match status" value="1"/>
</dbReference>
<name>A0ABR4PXH8_9HELO</name>
<protein>
    <submittedName>
        <fullName evidence="5">Short chain dehydrogenase</fullName>
    </submittedName>
</protein>
<evidence type="ECO:0000256" key="1">
    <source>
        <dbReference type="ARBA" id="ARBA00006484"/>
    </source>
</evidence>